<dbReference type="InterPro" id="IPR002885">
    <property type="entry name" value="PPR_rpt"/>
</dbReference>
<organism evidence="3 4">
    <name type="scientific">Stephania yunnanensis</name>
    <dbReference type="NCBI Taxonomy" id="152371"/>
    <lineage>
        <taxon>Eukaryota</taxon>
        <taxon>Viridiplantae</taxon>
        <taxon>Streptophyta</taxon>
        <taxon>Embryophyta</taxon>
        <taxon>Tracheophyta</taxon>
        <taxon>Spermatophyta</taxon>
        <taxon>Magnoliopsida</taxon>
        <taxon>Ranunculales</taxon>
        <taxon>Menispermaceae</taxon>
        <taxon>Menispermoideae</taxon>
        <taxon>Cissampelideae</taxon>
        <taxon>Stephania</taxon>
    </lineage>
</organism>
<comment type="caution">
    <text evidence="3">The sequence shown here is derived from an EMBL/GenBank/DDBJ whole genome shotgun (WGS) entry which is preliminary data.</text>
</comment>
<gene>
    <name evidence="3" type="ORF">Syun_016005</name>
</gene>
<dbReference type="PANTHER" id="PTHR47926:SF472">
    <property type="entry name" value="REPEAT (PPR) SUPERFAMILY PROTEIN, PUTATIVE-RELATED"/>
    <property type="match status" value="1"/>
</dbReference>
<keyword evidence="4" id="KW-1185">Reference proteome</keyword>
<evidence type="ECO:0000256" key="1">
    <source>
        <dbReference type="ARBA" id="ARBA00022737"/>
    </source>
</evidence>
<feature type="repeat" description="PPR" evidence="2">
    <location>
        <begin position="307"/>
        <end position="337"/>
    </location>
</feature>
<feature type="repeat" description="PPR" evidence="2">
    <location>
        <begin position="205"/>
        <end position="240"/>
    </location>
</feature>
<feature type="repeat" description="PPR" evidence="2">
    <location>
        <begin position="577"/>
        <end position="611"/>
    </location>
</feature>
<dbReference type="EMBL" id="JBBNAF010000007">
    <property type="protein sequence ID" value="KAK9127208.1"/>
    <property type="molecule type" value="Genomic_DNA"/>
</dbReference>
<dbReference type="InterPro" id="IPR011990">
    <property type="entry name" value="TPR-like_helical_dom_sf"/>
</dbReference>
<dbReference type="Gene3D" id="1.25.40.10">
    <property type="entry name" value="Tetratricopeptide repeat domain"/>
    <property type="match status" value="4"/>
</dbReference>
<feature type="repeat" description="PPR" evidence="2">
    <location>
        <begin position="440"/>
        <end position="474"/>
    </location>
</feature>
<protein>
    <recommendedName>
        <fullName evidence="5">Pentatricopeptide repeat-containing protein</fullName>
    </recommendedName>
</protein>
<dbReference type="AlphaFoldDB" id="A0AAP0P1U5"/>
<evidence type="ECO:0008006" key="5">
    <source>
        <dbReference type="Google" id="ProtNLM"/>
    </source>
</evidence>
<dbReference type="PANTHER" id="PTHR47926">
    <property type="entry name" value="PENTATRICOPEPTIDE REPEAT-CONTAINING PROTEIN"/>
    <property type="match status" value="1"/>
</dbReference>
<dbReference type="GO" id="GO:0003723">
    <property type="term" value="F:RNA binding"/>
    <property type="evidence" value="ECO:0007669"/>
    <property type="project" value="InterPro"/>
</dbReference>
<dbReference type="InterPro" id="IPR046848">
    <property type="entry name" value="E_motif"/>
</dbReference>
<feature type="repeat" description="PPR" evidence="2">
    <location>
        <begin position="338"/>
        <end position="372"/>
    </location>
</feature>
<dbReference type="FunFam" id="1.25.40.10:FF:000344">
    <property type="entry name" value="Pentatricopeptide repeat-containing protein"/>
    <property type="match status" value="1"/>
</dbReference>
<dbReference type="NCBIfam" id="TIGR00756">
    <property type="entry name" value="PPR"/>
    <property type="match status" value="5"/>
</dbReference>
<evidence type="ECO:0000313" key="3">
    <source>
        <dbReference type="EMBL" id="KAK9127208.1"/>
    </source>
</evidence>
<dbReference type="Pfam" id="PF13041">
    <property type="entry name" value="PPR_2"/>
    <property type="match status" value="3"/>
</dbReference>
<dbReference type="GO" id="GO:0009451">
    <property type="term" value="P:RNA modification"/>
    <property type="evidence" value="ECO:0007669"/>
    <property type="project" value="InterPro"/>
</dbReference>
<feature type="repeat" description="PPR" evidence="2">
    <location>
        <begin position="475"/>
        <end position="510"/>
    </location>
</feature>
<sequence length="669" mass="73764">MTTPPPSLRDQILPIGTSCIKQALASLRRRTDDGLDYRACAHILHHCSHRRLVRQGKQIHARIILNSITPDNYLASSLLTFYSKTGHLLAARNVFDKILNTNIFSCNAMLIAYSHHNKHLQLIQLFSNLTTHTLKPDNFTITVLLKALSAIRPDPYREAREVHGYVTRGGFDCDAYVVNALITMYGKAGELSSARKMFDGASNRDVVSWNSMLAGYCQGGLYEECLRLYREILGSTGLRPNAVTMMSVLQACAQLKDIVSGMEAHRYIVESEMEVDVFVRNSIIGLYAKCGSLDYARELFDEAKARDEVTYGCMISGYMVHGVVDKAMELFRDIEKPSLSTWNAVVSGLVQNKQYDDIHKLVHKMQAKGCRPNAVTLSSALPSFSHFSNLRAGKEIHCYAIRSNYDCNIYVATAVIDIYAKTGQVDAAHRVFRRCGATKSAIVWTAIISACAAGGDSDTALALFADMIVHGTKPDAVTFIAVLSACAHSGVVDEARRIFESMLPGFGIHPAVEHYACMVGALSRAGLIHEAAEFISKMPVEPSAKVWGALLNGVSVCGDVELGEFVFDKLVEIEPQNTGNYIIMANLYSQAGRWREAEDVRQKMKNMNLKKIAGLSWIDTTSGLQSFIAGDSSSPQSEEIYGVLELLVEMMREEGYVAAVESDEESICS</sequence>
<dbReference type="Pfam" id="PF01535">
    <property type="entry name" value="PPR"/>
    <property type="match status" value="5"/>
</dbReference>
<evidence type="ECO:0000313" key="4">
    <source>
        <dbReference type="Proteomes" id="UP001420932"/>
    </source>
</evidence>
<dbReference type="Pfam" id="PF20431">
    <property type="entry name" value="E_motif"/>
    <property type="match status" value="1"/>
</dbReference>
<evidence type="ECO:0000256" key="2">
    <source>
        <dbReference type="PROSITE-ProRule" id="PRU00708"/>
    </source>
</evidence>
<dbReference type="FunFam" id="1.25.40.10:FF:000184">
    <property type="entry name" value="Pentatricopeptide repeat-containing protein, chloroplastic"/>
    <property type="match status" value="1"/>
</dbReference>
<proteinExistence type="predicted"/>
<keyword evidence="1" id="KW-0677">Repeat</keyword>
<dbReference type="PROSITE" id="PS51375">
    <property type="entry name" value="PPR"/>
    <property type="match status" value="6"/>
</dbReference>
<dbReference type="Proteomes" id="UP001420932">
    <property type="component" value="Unassembled WGS sequence"/>
</dbReference>
<dbReference type="SUPFAM" id="SSF48452">
    <property type="entry name" value="TPR-like"/>
    <property type="match status" value="1"/>
</dbReference>
<dbReference type="InterPro" id="IPR046960">
    <property type="entry name" value="PPR_At4g14850-like_plant"/>
</dbReference>
<name>A0AAP0P1U5_9MAGN</name>
<accession>A0AAP0P1U5</accession>
<reference evidence="3 4" key="1">
    <citation type="submission" date="2024-01" db="EMBL/GenBank/DDBJ databases">
        <title>Genome assemblies of Stephania.</title>
        <authorList>
            <person name="Yang L."/>
        </authorList>
    </citation>
    <scope>NUCLEOTIDE SEQUENCE [LARGE SCALE GENOMIC DNA]</scope>
    <source>
        <strain evidence="3">YNDBR</strain>
        <tissue evidence="3">Leaf</tissue>
    </source>
</reference>